<feature type="transmembrane region" description="Helical" evidence="6">
    <location>
        <begin position="612"/>
        <end position="636"/>
    </location>
</feature>
<reference evidence="7" key="1">
    <citation type="submission" date="2021-01" db="EMBL/GenBank/DDBJ databases">
        <authorList>
            <person name="Kaushik A."/>
        </authorList>
    </citation>
    <scope>NUCLEOTIDE SEQUENCE</scope>
    <source>
        <strain evidence="7">Type strain: AG8-Rh-89/</strain>
    </source>
</reference>
<evidence type="ECO:0000313" key="8">
    <source>
        <dbReference type="Proteomes" id="UP000663850"/>
    </source>
</evidence>
<feature type="transmembrane region" description="Helical" evidence="6">
    <location>
        <begin position="246"/>
        <end position="267"/>
    </location>
</feature>
<gene>
    <name evidence="7" type="ORF">RDB_LOCUS111593</name>
</gene>
<evidence type="ECO:0000256" key="1">
    <source>
        <dbReference type="ARBA" id="ARBA00004141"/>
    </source>
</evidence>
<evidence type="ECO:0000256" key="6">
    <source>
        <dbReference type="SAM" id="Phobius"/>
    </source>
</evidence>
<feature type="transmembrane region" description="Helical" evidence="6">
    <location>
        <begin position="315"/>
        <end position="333"/>
    </location>
</feature>
<comment type="subcellular location">
    <subcellularLocation>
        <location evidence="1">Membrane</location>
        <topology evidence="1">Multi-pass membrane protein</topology>
    </subcellularLocation>
</comment>
<feature type="transmembrane region" description="Helical" evidence="6">
    <location>
        <begin position="215"/>
        <end position="234"/>
    </location>
</feature>
<dbReference type="EMBL" id="CAJMWZ010006114">
    <property type="protein sequence ID" value="CAE6515654.1"/>
    <property type="molecule type" value="Genomic_DNA"/>
</dbReference>
<evidence type="ECO:0000256" key="4">
    <source>
        <dbReference type="ARBA" id="ARBA00023136"/>
    </source>
</evidence>
<keyword evidence="3 6" id="KW-1133">Transmembrane helix</keyword>
<evidence type="ECO:0000256" key="3">
    <source>
        <dbReference type="ARBA" id="ARBA00022989"/>
    </source>
</evidence>
<evidence type="ECO:0000256" key="2">
    <source>
        <dbReference type="ARBA" id="ARBA00022692"/>
    </source>
</evidence>
<name>A0A8H3D8J2_9AGAM</name>
<feature type="compositionally biased region" description="Low complexity" evidence="5">
    <location>
        <begin position="502"/>
        <end position="512"/>
    </location>
</feature>
<dbReference type="InterPro" id="IPR011701">
    <property type="entry name" value="MFS"/>
</dbReference>
<feature type="transmembrane region" description="Helical" evidence="6">
    <location>
        <begin position="288"/>
        <end position="309"/>
    </location>
</feature>
<protein>
    <submittedName>
        <fullName evidence="7">Uncharacterized protein</fullName>
    </submittedName>
</protein>
<proteinExistence type="predicted"/>
<feature type="transmembrane region" description="Helical" evidence="6">
    <location>
        <begin position="405"/>
        <end position="428"/>
    </location>
</feature>
<dbReference type="SUPFAM" id="SSF103473">
    <property type="entry name" value="MFS general substrate transporter"/>
    <property type="match status" value="2"/>
</dbReference>
<feature type="region of interest" description="Disordered" evidence="5">
    <location>
        <begin position="476"/>
        <end position="533"/>
    </location>
</feature>
<dbReference type="Gene3D" id="1.20.1250.20">
    <property type="entry name" value="MFS general substrate transporter like domains"/>
    <property type="match status" value="2"/>
</dbReference>
<evidence type="ECO:0000256" key="5">
    <source>
        <dbReference type="SAM" id="MobiDB-lite"/>
    </source>
</evidence>
<feature type="transmembrane region" description="Helical" evidence="6">
    <location>
        <begin position="440"/>
        <end position="463"/>
    </location>
</feature>
<feature type="region of interest" description="Disordered" evidence="5">
    <location>
        <begin position="676"/>
        <end position="697"/>
    </location>
</feature>
<dbReference type="PANTHER" id="PTHR23507">
    <property type="entry name" value="ZGC:174356"/>
    <property type="match status" value="1"/>
</dbReference>
<dbReference type="Proteomes" id="UP000663850">
    <property type="component" value="Unassembled WGS sequence"/>
</dbReference>
<feature type="transmembrane region" description="Helical" evidence="6">
    <location>
        <begin position="642"/>
        <end position="665"/>
    </location>
</feature>
<dbReference type="PANTHER" id="PTHR23507:SF1">
    <property type="entry name" value="FI18259P1-RELATED"/>
    <property type="match status" value="1"/>
</dbReference>
<keyword evidence="4 6" id="KW-0472">Membrane</keyword>
<sequence length="697" mass="74972">MTVDVDNAPSGIANMSSAVVSEADPVLPLPPVLQDFIDETLLLDTADDEQAPLLRKQREKFQPWYRRAAPKLLVPFALASALCRGMTLAPRVEVFTRIACDELRIEPDVLRNYSSANLGLSIDLDQSLALVFVAPQPRLPGRAHLATVAHFGNDNNLHAIPDSTPISSDMCRADPAVQQGAAKLQTFVLVLAGTLSSLTAGFWGQFGDKHGRKVVISLGIFGMLASDCVFLLAASQSTNPTYSFLTASRILVISPIVEGLLGGFPTLQAGLNAYISDSTHAGTSRAKIFARFFGFLFAGVAAGPTISNLLPLNPFYSSIALGTANLVLVLLLLPESLTQEKRMTLAASRVLVEAEAPRPENQIWVKRMSSYVTGTLRGTFEPMAILLPRKWDSQGEGISGYNWNLTYLAISLSLYLLTISIYSVKFLYAEHAFGWGGKQLSYYISFMGCIRALNLIVILPYLIKVYKPKLSEHPDSPSADHAFTSPAVSPHGSTTVLNTPATPSQTRSIPTSSPSPPLTHGQTLLPGEPSPASTQSIRRSILHLREQQFDLLVARLSIAMDFLSYFLLCSATSATGFVLTTSLSALGGGTSPALQSLALGTLGGEEKDVGKLFGALSMLSSISSTILSPLVFGSLYSLTVVVFPKAIFIVATAVLTVALVFLALVQLSRPLGRPDVEVFPPRDRSERAKDLRRTHSG</sequence>
<dbReference type="GO" id="GO:0016020">
    <property type="term" value="C:membrane"/>
    <property type="evidence" value="ECO:0007669"/>
    <property type="project" value="UniProtKB-SubCell"/>
</dbReference>
<feature type="compositionally biased region" description="Polar residues" evidence="5">
    <location>
        <begin position="491"/>
        <end position="501"/>
    </location>
</feature>
<keyword evidence="2 6" id="KW-0812">Transmembrane</keyword>
<dbReference type="AlphaFoldDB" id="A0A8H3D8J2"/>
<accession>A0A8H3D8J2</accession>
<evidence type="ECO:0000313" key="7">
    <source>
        <dbReference type="EMBL" id="CAE6515654.1"/>
    </source>
</evidence>
<comment type="caution">
    <text evidence="7">The sequence shown here is derived from an EMBL/GenBank/DDBJ whole genome shotgun (WGS) entry which is preliminary data.</text>
</comment>
<dbReference type="GO" id="GO:0022857">
    <property type="term" value="F:transmembrane transporter activity"/>
    <property type="evidence" value="ECO:0007669"/>
    <property type="project" value="InterPro"/>
</dbReference>
<dbReference type="InterPro" id="IPR036259">
    <property type="entry name" value="MFS_trans_sf"/>
</dbReference>
<dbReference type="Pfam" id="PF07690">
    <property type="entry name" value="MFS_1"/>
    <property type="match status" value="1"/>
</dbReference>
<feature type="transmembrane region" description="Helical" evidence="6">
    <location>
        <begin position="184"/>
        <end position="203"/>
    </location>
</feature>
<organism evidence="7 8">
    <name type="scientific">Rhizoctonia solani</name>
    <dbReference type="NCBI Taxonomy" id="456999"/>
    <lineage>
        <taxon>Eukaryota</taxon>
        <taxon>Fungi</taxon>
        <taxon>Dikarya</taxon>
        <taxon>Basidiomycota</taxon>
        <taxon>Agaricomycotina</taxon>
        <taxon>Agaricomycetes</taxon>
        <taxon>Cantharellales</taxon>
        <taxon>Ceratobasidiaceae</taxon>
        <taxon>Rhizoctonia</taxon>
    </lineage>
</organism>